<accession>A0A2U2C621</accession>
<dbReference type="PROSITE" id="PS00086">
    <property type="entry name" value="CYTOCHROME_P450"/>
    <property type="match status" value="1"/>
</dbReference>
<protein>
    <recommendedName>
        <fullName evidence="4">Cytochrome P450</fullName>
    </recommendedName>
</protein>
<dbReference type="PRINTS" id="PR00359">
    <property type="entry name" value="BP450"/>
</dbReference>
<dbReference type="PANTHER" id="PTHR46696:SF1">
    <property type="entry name" value="CYTOCHROME P450 YJIB-RELATED"/>
    <property type="match status" value="1"/>
</dbReference>
<dbReference type="PANTHER" id="PTHR46696">
    <property type="entry name" value="P450, PUTATIVE (EUROFUNG)-RELATED"/>
    <property type="match status" value="1"/>
</dbReference>
<dbReference type="GO" id="GO:0020037">
    <property type="term" value="F:heme binding"/>
    <property type="evidence" value="ECO:0007669"/>
    <property type="project" value="InterPro"/>
</dbReference>
<reference evidence="2 3" key="1">
    <citation type="submission" date="2018-05" db="EMBL/GenBank/DDBJ databases">
        <title>Pararhodobacter marina sp. nov., isolated from deep-sea water of the Indian Ocean.</title>
        <authorList>
            <person name="Lai Q.Sr."/>
            <person name="Liu X."/>
            <person name="Shao Z."/>
        </authorList>
    </citation>
    <scope>NUCLEOTIDE SEQUENCE [LARGE SCALE GENOMIC DNA]</scope>
    <source>
        <strain evidence="2 3">CIC4N-9</strain>
    </source>
</reference>
<dbReference type="InterPro" id="IPR002397">
    <property type="entry name" value="Cyt_P450_B"/>
</dbReference>
<evidence type="ECO:0008006" key="4">
    <source>
        <dbReference type="Google" id="ProtNLM"/>
    </source>
</evidence>
<gene>
    <name evidence="2" type="ORF">C4N9_16945</name>
</gene>
<dbReference type="InterPro" id="IPR017972">
    <property type="entry name" value="Cyt_P450_CS"/>
</dbReference>
<sequence length="386" mass="41466">MGDKRQHGKPDGTGSFRVITDPSVARKVSRSMAFSVVDLPGYYRDMAALTGLELDALIRVVDGIPFFSSGARHLLLRRVILQVFREDRIEAWQPVIDEQIDAAISRLKSAEIVDLAGDFADPLFAGVMTRLFGLPEAQAGNLNGWAETVRFVSELLLPIRRVREMNDAAGQFLDAMRAGGESGSQRDASLSGLLERAAGTELTADEVDALIAALFIAGQTTAHSLSNILLLVLRLEPGQRPLPSDPLQRRNAVEDLIRRGGAPQYLLRIAREGGTLDGQALQAGDPVLVHIPSANGLTEGAGTPPATASGCPFGQAPDVRSHFSFGAGIHHCPGAPLARMLIETALHKLLAAFPRIELLEPEPEMFGTDIIRSPRSLKCRLGPTVG</sequence>
<dbReference type="Proteomes" id="UP000244940">
    <property type="component" value="Unassembled WGS sequence"/>
</dbReference>
<dbReference type="EMBL" id="QEYD01000011">
    <property type="protein sequence ID" value="PWE27346.1"/>
    <property type="molecule type" value="Genomic_DNA"/>
</dbReference>
<comment type="caution">
    <text evidence="2">The sequence shown here is derived from an EMBL/GenBank/DDBJ whole genome shotgun (WGS) entry which is preliminary data.</text>
</comment>
<organism evidence="2 3">
    <name type="scientific">Pararhodobacter marinus</name>
    <dbReference type="NCBI Taxonomy" id="2184063"/>
    <lineage>
        <taxon>Bacteria</taxon>
        <taxon>Pseudomonadati</taxon>
        <taxon>Pseudomonadota</taxon>
        <taxon>Alphaproteobacteria</taxon>
        <taxon>Rhodobacterales</taxon>
        <taxon>Paracoccaceae</taxon>
        <taxon>Pararhodobacter</taxon>
    </lineage>
</organism>
<keyword evidence="3" id="KW-1185">Reference proteome</keyword>
<dbReference type="SUPFAM" id="SSF48264">
    <property type="entry name" value="Cytochrome P450"/>
    <property type="match status" value="1"/>
</dbReference>
<dbReference type="GO" id="GO:0016705">
    <property type="term" value="F:oxidoreductase activity, acting on paired donors, with incorporation or reduction of molecular oxygen"/>
    <property type="evidence" value="ECO:0007669"/>
    <property type="project" value="InterPro"/>
</dbReference>
<proteinExistence type="inferred from homology"/>
<dbReference type="Gene3D" id="1.10.630.10">
    <property type="entry name" value="Cytochrome P450"/>
    <property type="match status" value="1"/>
</dbReference>
<name>A0A2U2C621_9RHOB</name>
<evidence type="ECO:0000256" key="1">
    <source>
        <dbReference type="ARBA" id="ARBA00010617"/>
    </source>
</evidence>
<comment type="similarity">
    <text evidence="1">Belongs to the cytochrome P450 family.</text>
</comment>
<evidence type="ECO:0000313" key="2">
    <source>
        <dbReference type="EMBL" id="PWE27346.1"/>
    </source>
</evidence>
<dbReference type="GO" id="GO:0005506">
    <property type="term" value="F:iron ion binding"/>
    <property type="evidence" value="ECO:0007669"/>
    <property type="project" value="InterPro"/>
</dbReference>
<evidence type="ECO:0000313" key="3">
    <source>
        <dbReference type="Proteomes" id="UP000244940"/>
    </source>
</evidence>
<dbReference type="GO" id="GO:0004497">
    <property type="term" value="F:monooxygenase activity"/>
    <property type="evidence" value="ECO:0007669"/>
    <property type="project" value="InterPro"/>
</dbReference>
<dbReference type="InterPro" id="IPR036396">
    <property type="entry name" value="Cyt_P450_sf"/>
</dbReference>
<dbReference type="AlphaFoldDB" id="A0A2U2C621"/>